<dbReference type="EMBL" id="GDRN01063592">
    <property type="protein sequence ID" value="JAI64955.1"/>
    <property type="molecule type" value="Transcribed_RNA"/>
</dbReference>
<dbReference type="PANTHER" id="PTHR13538:SF4">
    <property type="entry name" value="N-ALPHA-ACETYLTRANSFERASE 80"/>
    <property type="match status" value="1"/>
</dbReference>
<dbReference type="InterPro" id="IPR016181">
    <property type="entry name" value="Acyl_CoA_acyltransferase"/>
</dbReference>
<dbReference type="PANTHER" id="PTHR13538">
    <property type="entry name" value="N-ACETYLTRANSFERASE 6"/>
    <property type="match status" value="1"/>
</dbReference>
<feature type="domain" description="N-acetyltransferase" evidence="2">
    <location>
        <begin position="5"/>
        <end position="157"/>
    </location>
</feature>
<accession>A0A0P4WT09</accession>
<feature type="compositionally biased region" description="Pro residues" evidence="1">
    <location>
        <begin position="188"/>
        <end position="208"/>
    </location>
</feature>
<reference evidence="3" key="1">
    <citation type="submission" date="2015-09" db="EMBL/GenBank/DDBJ databases">
        <title>Scylla olivacea transcriptome.</title>
        <authorList>
            <person name="Ikhwanuddin M."/>
        </authorList>
    </citation>
    <scope>NUCLEOTIDE SEQUENCE</scope>
</reference>
<dbReference type="PROSITE" id="PS51186">
    <property type="entry name" value="GNAT"/>
    <property type="match status" value="1"/>
</dbReference>
<dbReference type="Pfam" id="PF00583">
    <property type="entry name" value="Acetyltransf_1"/>
    <property type="match status" value="1"/>
</dbReference>
<protein>
    <recommendedName>
        <fullName evidence="2">N-acetyltransferase domain-containing protein</fullName>
    </recommendedName>
</protein>
<feature type="region of interest" description="Disordered" evidence="1">
    <location>
        <begin position="181"/>
        <end position="217"/>
    </location>
</feature>
<evidence type="ECO:0000256" key="1">
    <source>
        <dbReference type="SAM" id="MobiDB-lite"/>
    </source>
</evidence>
<evidence type="ECO:0000259" key="2">
    <source>
        <dbReference type="PROSITE" id="PS51186"/>
    </source>
</evidence>
<dbReference type="InterPro" id="IPR000182">
    <property type="entry name" value="GNAT_dom"/>
</dbReference>
<dbReference type="InterPro" id="IPR039840">
    <property type="entry name" value="NAA80"/>
</dbReference>
<dbReference type="CDD" id="cd04301">
    <property type="entry name" value="NAT_SF"/>
    <property type="match status" value="1"/>
</dbReference>
<dbReference type="SUPFAM" id="SSF55729">
    <property type="entry name" value="Acyl-CoA N-acyltransferases (Nat)"/>
    <property type="match status" value="1"/>
</dbReference>
<dbReference type="Gene3D" id="3.40.630.30">
    <property type="match status" value="1"/>
</dbReference>
<organism evidence="3">
    <name type="scientific">Scylla olivacea</name>
    <name type="common">Orange mud crab</name>
    <name type="synonym">Cancer olivacea</name>
    <dbReference type="NCBI Taxonomy" id="85551"/>
    <lineage>
        <taxon>Eukaryota</taxon>
        <taxon>Metazoa</taxon>
        <taxon>Ecdysozoa</taxon>
        <taxon>Arthropoda</taxon>
        <taxon>Crustacea</taxon>
        <taxon>Multicrustacea</taxon>
        <taxon>Malacostraca</taxon>
        <taxon>Eumalacostraca</taxon>
        <taxon>Eucarida</taxon>
        <taxon>Decapoda</taxon>
        <taxon>Pleocyemata</taxon>
        <taxon>Brachyura</taxon>
        <taxon>Eubrachyura</taxon>
        <taxon>Portunoidea</taxon>
        <taxon>Portunidae</taxon>
        <taxon>Portuninae</taxon>
        <taxon>Scylla</taxon>
    </lineage>
</organism>
<name>A0A0P4WT09_SCYOL</name>
<sequence length="235" mass="26203">MKGEEGLRLVTLHSHPEHIEECMKILNDQWPRSRTMRMRSLSTSCDQFPTSLLLLKTTSHGDTEVIGHSRLNTLPREPDAAWIESVVIRQDLRGAGYGRQLMTRTEEYARISGFSTMYLSTHDQQVFYGKLGYEFCPPVCIYGGSVNKHLIPKQFIPPQLTKGVQALSLKSSVVGKDQKCQPAMKQGAPPPASPAPPDPAVPHPPPLPASSKLTKDHITKIEPSSMTKMYMKKDL</sequence>
<dbReference type="GO" id="GO:0008080">
    <property type="term" value="F:N-acetyltransferase activity"/>
    <property type="evidence" value="ECO:0007669"/>
    <property type="project" value="InterPro"/>
</dbReference>
<proteinExistence type="predicted"/>
<dbReference type="AlphaFoldDB" id="A0A0P4WT09"/>
<dbReference type="GO" id="GO:1905502">
    <property type="term" value="F:acetyl-CoA binding"/>
    <property type="evidence" value="ECO:0007669"/>
    <property type="project" value="TreeGrafter"/>
</dbReference>
<evidence type="ECO:0000313" key="3">
    <source>
        <dbReference type="EMBL" id="JAI64955.1"/>
    </source>
</evidence>
<dbReference type="GO" id="GO:0005737">
    <property type="term" value="C:cytoplasm"/>
    <property type="evidence" value="ECO:0007669"/>
    <property type="project" value="TreeGrafter"/>
</dbReference>